<evidence type="ECO:0000313" key="4">
    <source>
        <dbReference type="Proteomes" id="UP000177515"/>
    </source>
</evidence>
<dbReference type="EMBL" id="CP017755">
    <property type="protein sequence ID" value="AOZ10932.1"/>
    <property type="molecule type" value="Genomic_DNA"/>
</dbReference>
<organism evidence="3 4">
    <name type="scientific">Cupriavidus malaysiensis</name>
    <dbReference type="NCBI Taxonomy" id="367825"/>
    <lineage>
        <taxon>Bacteria</taxon>
        <taxon>Pseudomonadati</taxon>
        <taxon>Pseudomonadota</taxon>
        <taxon>Betaproteobacteria</taxon>
        <taxon>Burkholderiales</taxon>
        <taxon>Burkholderiaceae</taxon>
        <taxon>Cupriavidus</taxon>
    </lineage>
</organism>
<dbReference type="Gene3D" id="3.10.105.10">
    <property type="entry name" value="Dipeptide-binding Protein, Domain 3"/>
    <property type="match status" value="1"/>
</dbReference>
<protein>
    <submittedName>
        <fullName evidence="3">Peptide ABC transporter substrate-binding protein</fullName>
    </submittedName>
</protein>
<keyword evidence="4" id="KW-1185">Reference proteome</keyword>
<dbReference type="InterPro" id="IPR000914">
    <property type="entry name" value="SBP_5_dom"/>
</dbReference>
<dbReference type="PANTHER" id="PTHR30290">
    <property type="entry name" value="PERIPLASMIC BINDING COMPONENT OF ABC TRANSPORTER"/>
    <property type="match status" value="1"/>
</dbReference>
<reference evidence="3 4" key="1">
    <citation type="submission" date="2016-10" db="EMBL/GenBank/DDBJ databases">
        <title>Complete genome sequences of three Cupriavidus strains isolated from various Malaysian environments.</title>
        <authorList>
            <person name="Abdullah A.A.-A."/>
            <person name="Shafie N.A.H."/>
            <person name="Lau N.S."/>
        </authorList>
    </citation>
    <scope>NUCLEOTIDE SEQUENCE [LARGE SCALE GENOMIC DNA]</scope>
    <source>
        <strain evidence="3 4">USMAA1020</strain>
    </source>
</reference>
<evidence type="ECO:0000313" key="3">
    <source>
        <dbReference type="EMBL" id="AOZ10932.1"/>
    </source>
</evidence>
<evidence type="ECO:0000256" key="1">
    <source>
        <dbReference type="SAM" id="SignalP"/>
    </source>
</evidence>
<evidence type="ECO:0000259" key="2">
    <source>
        <dbReference type="Pfam" id="PF00496"/>
    </source>
</evidence>
<feature type="domain" description="Solute-binding protein family 5" evidence="2">
    <location>
        <begin position="109"/>
        <end position="463"/>
    </location>
</feature>
<proteinExistence type="predicted"/>
<feature type="chain" id="PRO_5045550901" evidence="1">
    <location>
        <begin position="37"/>
        <end position="575"/>
    </location>
</feature>
<dbReference type="InterPro" id="IPR039424">
    <property type="entry name" value="SBP_5"/>
</dbReference>
<gene>
    <name evidence="3" type="ORF">BKK80_30160</name>
</gene>
<dbReference type="Pfam" id="PF00496">
    <property type="entry name" value="SBP_bac_5"/>
    <property type="match status" value="1"/>
</dbReference>
<accession>A0ABN4TUK6</accession>
<dbReference type="CDD" id="cd00995">
    <property type="entry name" value="PBP2_NikA_DppA_OppA_like"/>
    <property type="match status" value="1"/>
</dbReference>
<sequence length="575" mass="65130">MTTKEGRGLNWITSARIASVALAGLALAGAAGPACAQAEAPKYGGSVEVGSMYPTVSALSWDLADWNWKQNYDTGQVYEQLFVADLSKARRNGGKYPFVADAWLPEDAIRGELAESWKWLDPLTLEVKLRKGVRFPAKPGVMPERELVAEDVVFSYERQNGSAKRIPTYFDHVAKVEALDKHTVLFRFKEFNAEWDYRFGWGYYSGIMPKEVATAGAGNWKNVNGSGPFVLSSFVQGNAGTYTKNTLYWDSERIGGKDYKLPFVDKLVIRTVKDEATRNTMLRTGKLDIAENVRWTAVEELKKSAPALKWSRWLSTNGQYLAMRVDAKPFNDLRVRRALNMAVNKQEIVKQFYGGNAELFAYPQHPDYVGYFEPLSAMPEPVKELFTYNPDKARKLLAEAGYPKGFSFKVQVCACDPNHMELLPLIGAYLEQVGVRIEIQPMEYGAFLSAMTTRTNAPGYLMSNGHTNPTTTIRKSFVVGQVWNASQWGNPKFEQRVNDAFRLRDVGRRQEALRALTREVLEDAPYIWLPTPYQYTAWWPWVKNYEGELRAGAVRPGPIYARLWIDQEMKKKMGF</sequence>
<name>A0ABN4TUK6_9BURK</name>
<keyword evidence="1" id="KW-0732">Signal</keyword>
<feature type="signal peptide" evidence="1">
    <location>
        <begin position="1"/>
        <end position="36"/>
    </location>
</feature>
<dbReference type="SUPFAM" id="SSF53850">
    <property type="entry name" value="Periplasmic binding protein-like II"/>
    <property type="match status" value="1"/>
</dbReference>
<dbReference type="Proteomes" id="UP000177515">
    <property type="component" value="Chromosome 2"/>
</dbReference>
<dbReference type="Gene3D" id="3.40.190.10">
    <property type="entry name" value="Periplasmic binding protein-like II"/>
    <property type="match status" value="1"/>
</dbReference>